<keyword evidence="2" id="KW-1185">Reference proteome</keyword>
<organism evidence="1 2">
    <name type="scientific">Kickxella alabastrina</name>
    <dbReference type="NCBI Taxonomy" id="61397"/>
    <lineage>
        <taxon>Eukaryota</taxon>
        <taxon>Fungi</taxon>
        <taxon>Fungi incertae sedis</taxon>
        <taxon>Zoopagomycota</taxon>
        <taxon>Kickxellomycotina</taxon>
        <taxon>Kickxellomycetes</taxon>
        <taxon>Kickxellales</taxon>
        <taxon>Kickxellaceae</taxon>
        <taxon>Kickxella</taxon>
    </lineage>
</organism>
<proteinExistence type="predicted"/>
<name>A0ACC1I0J6_9FUNG</name>
<evidence type="ECO:0000313" key="1">
    <source>
        <dbReference type="EMBL" id="KAJ1879358.1"/>
    </source>
</evidence>
<evidence type="ECO:0000313" key="2">
    <source>
        <dbReference type="Proteomes" id="UP001150581"/>
    </source>
</evidence>
<dbReference type="EMBL" id="JANBPG010003744">
    <property type="protein sequence ID" value="KAJ1879358.1"/>
    <property type="molecule type" value="Genomic_DNA"/>
</dbReference>
<sequence>EFLRSIGYKERDDGALESEGIYNERMAGMLALFAAVVQTPPEPGKPSVLPVAMAWTWLARMLNMPPRTISPLLVHVFLSVAGAALAAAYGRHFACAIDVLATEWIPAISSTDAVAVAAKSNLQGFVDAYRQTGVLNECPGRVIKRD</sequence>
<reference evidence="1" key="1">
    <citation type="submission" date="2022-07" db="EMBL/GenBank/DDBJ databases">
        <title>Phylogenomic reconstructions and comparative analyses of Kickxellomycotina fungi.</title>
        <authorList>
            <person name="Reynolds N.K."/>
            <person name="Stajich J.E."/>
            <person name="Barry K."/>
            <person name="Grigoriev I.V."/>
            <person name="Crous P."/>
            <person name="Smith M.E."/>
        </authorList>
    </citation>
    <scope>NUCLEOTIDE SEQUENCE</scope>
    <source>
        <strain evidence="1">Benny 63K</strain>
    </source>
</reference>
<dbReference type="Proteomes" id="UP001150581">
    <property type="component" value="Unassembled WGS sequence"/>
</dbReference>
<feature type="non-terminal residue" evidence="1">
    <location>
        <position position="1"/>
    </location>
</feature>
<protein>
    <submittedName>
        <fullName evidence="1">Uncharacterized protein</fullName>
    </submittedName>
</protein>
<comment type="caution">
    <text evidence="1">The sequence shown here is derived from an EMBL/GenBank/DDBJ whole genome shotgun (WGS) entry which is preliminary data.</text>
</comment>
<accession>A0ACC1I0J6</accession>
<gene>
    <name evidence="1" type="ORF">LPJ66_011708</name>
</gene>